<evidence type="ECO:0000313" key="3">
    <source>
        <dbReference type="Proteomes" id="UP000182334"/>
    </source>
</evidence>
<dbReference type="OrthoDB" id="21221at2759"/>
<reference evidence="2 3" key="1">
    <citation type="submission" date="2016-10" db="EMBL/GenBank/DDBJ databases">
        <authorList>
            <person name="de Groot N.N."/>
        </authorList>
    </citation>
    <scope>NUCLEOTIDE SEQUENCE [LARGE SCALE GENOMIC DNA]</scope>
    <source>
        <strain evidence="2 3">CBS 141442</strain>
    </source>
</reference>
<name>A0A1L0DGC9_9ASCO</name>
<dbReference type="STRING" id="45354.A0A1L0DGC9"/>
<dbReference type="EMBL" id="LT635760">
    <property type="protein sequence ID" value="SGZ54992.1"/>
    <property type="molecule type" value="Genomic_DNA"/>
</dbReference>
<feature type="region of interest" description="Disordered" evidence="1">
    <location>
        <begin position="224"/>
        <end position="244"/>
    </location>
</feature>
<accession>A0A1L0DGC9</accession>
<dbReference type="Proteomes" id="UP000182334">
    <property type="component" value="Chromosome V"/>
</dbReference>
<gene>
    <name evidence="2" type="ORF">SAMEA4029010_CIC11G00000001295</name>
</gene>
<evidence type="ECO:0000256" key="1">
    <source>
        <dbReference type="SAM" id="MobiDB-lite"/>
    </source>
</evidence>
<protein>
    <submittedName>
        <fullName evidence="2">CIC11C00000001295</fullName>
    </submittedName>
</protein>
<sequence>MDRTSACDSNDFTLAFDTMSSGSIAATSSGYNGVNTDETDPDLTFLSNLFPVGYSNVNFLTRETNPLQQLFWKSDANLIRFPRLSGQSTQVQGNSDFDNTIKGIKTSGGPYVGQYPVQLTRPELFVPMNNYTYGHSAADLSVLSRKRQYLTNFTAPNYNPLVKDFKDTTRVVQANHSDYNNEHLLDKSPLDPSSGGNDQVEMLRMELNFKSLINKTLSEKLNALTTNDGATPTSSTSPGDSRITMPNNYYQLFKDLTRTLNERTQELEDTKSRMEAILVGLVMNKDSSVSTHGTFDPQELAHRITTKLSILQKENETLLKMVSHGNKQSLLVELGLLKNENKLLRKKLGAQEKAA</sequence>
<organism evidence="2 3">
    <name type="scientific">Sungouiella intermedia</name>
    <dbReference type="NCBI Taxonomy" id="45354"/>
    <lineage>
        <taxon>Eukaryota</taxon>
        <taxon>Fungi</taxon>
        <taxon>Dikarya</taxon>
        <taxon>Ascomycota</taxon>
        <taxon>Saccharomycotina</taxon>
        <taxon>Pichiomycetes</taxon>
        <taxon>Metschnikowiaceae</taxon>
        <taxon>Sungouiella</taxon>
    </lineage>
</organism>
<proteinExistence type="predicted"/>
<keyword evidence="3" id="KW-1185">Reference proteome</keyword>
<evidence type="ECO:0000313" key="2">
    <source>
        <dbReference type="EMBL" id="SGZ54992.1"/>
    </source>
</evidence>
<dbReference type="AlphaFoldDB" id="A0A1L0DGC9"/>